<comment type="subunit">
    <text evidence="10">DNA polymerase III contains a core (composed of alpha, epsilon and theta chains) that associates with a tau subunit. This core dimerizes to form the POLIII' complex. PolIII' associates with the gamma complex (composed of gamma, delta, delta', psi and chi chains) and with the beta chain to form the complete DNA polymerase III complex.</text>
</comment>
<dbReference type="Pfam" id="PF07733">
    <property type="entry name" value="DNA_pol3_alpha"/>
    <property type="match status" value="1"/>
</dbReference>
<dbReference type="InterPro" id="IPR040982">
    <property type="entry name" value="DNA_pol3_finger"/>
</dbReference>
<dbReference type="InterPro" id="IPR011708">
    <property type="entry name" value="DNA_pol3_alpha_NTPase_dom"/>
</dbReference>
<dbReference type="PANTHER" id="PTHR32294">
    <property type="entry name" value="DNA POLYMERASE III SUBUNIT ALPHA"/>
    <property type="match status" value="1"/>
</dbReference>
<gene>
    <name evidence="14" type="ORF">SAMN05216375_10148</name>
    <name evidence="13" type="ORF">TR210_219</name>
</gene>
<dbReference type="GO" id="GO:0006260">
    <property type="term" value="P:DNA replication"/>
    <property type="evidence" value="ECO:0007669"/>
    <property type="project" value="UniProtKB-KW"/>
</dbReference>
<keyword evidence="7" id="KW-0235">DNA replication</keyword>
<evidence type="ECO:0000256" key="1">
    <source>
        <dbReference type="ARBA" id="ARBA00004496"/>
    </source>
</evidence>
<sequence length="1112" mass="126100">MSFVHLQVISAYSLLQTTTRIEDLVRSAKTKGYQAIALTDQNVLYGQVDFFKLCKKYEIQPILGIQLDLPGIINKERTFPLVLLAKDFAGYQKLMVLSTVRNQDAENKELLALLENDPSRIIAITPGEKGEIENFLLGNDPQNAQAACLAWGRIFNSGNFYLGVQLHEKMKPIIPGLKRLSQETNTPITALHDVRYLEPSDNFSCRVLKAIEANEKVDLQSEALDGMYYLPSCQEIERKFQEADLADSAEMTQKIANEIQIELPLHQSLLPRYPVPAGTTPQAYLRRLCEEGLRQRIAAPAPEYEKRLAYELEVIHEMGFEDYFLIVWDVMAYARKAKIMPGAGRGSAAGSLVSYVLRITHVDPIKYNLLFERFLNRERYNMPDIDLDFPDNRRDDVLHYVRDKYGSDHVAQIATFGTLAAKMSLRDTARVFGLTVAESQAWSNAIPNQLGITLAEARQKSKDLQGLISATAVNRLLYETAEKIEGVPRHVSTHAAGVVISDQPLRGIVPLQKKNSELYLTQYTMGNIEEIGLLKMDFLGLKNLTILNDAVQLASEAHKASINIWEIPLDDERTLDIFRRADTNGVFQFESPGIKNVLRKLGPESIEDIAAVNALYRPGPMEQIDLFVSRKKGQARIEYPHPDLQPILEVTYGVMVYQEQVMQVASKMAGFSLGEADILRRAIGKKQKASIDEERRHFIEGSLQQGYSEQTAEQVYDYIERFANYGFNRSHSFAYSFIAYQLAYMKAHFPEAFFAALLNSVNQHSDKMKEYFIELKRRNISVSYPDINTSNWKFTLHQQAIQFGLGGIKGLRRDFIQEIIKERQAHGQYQDFVQFLRRIHAKWLKKENITPLIYSGAFDSFGHSRATLLQSLPGMLNSIDYSGNNIDLFSVLEPKYVETKELPLLELLDLEEAALGHSLKGHPIDQFGKLYSSGSVVYASELAHDKKMRTMGLIKDIRRIQTKKGDPMAFANLTDSTGEISLTIFPEYYIRFMKLLKANQLLVVEGKLERSKQSDKVNFLVTHIWEAGAYQELLDQKRENVFIRLTAENNTPELFGKMYQILNKQKGAHPVILYNEATKQTIRLAAESWVSISPALLDALKEIFGSGNVAVK</sequence>
<dbReference type="InterPro" id="IPR016195">
    <property type="entry name" value="Pol/histidinol_Pase-like"/>
</dbReference>
<comment type="function">
    <text evidence="9">DNA polymerase III is a complex, multichain enzyme responsible for most of the replicative synthesis in bacteria. This DNA polymerase also exhibits 3' to 5' exonuclease activity. The alpha chain is the DNA polymerase.</text>
</comment>
<dbReference type="GO" id="GO:0008408">
    <property type="term" value="F:3'-5' exonuclease activity"/>
    <property type="evidence" value="ECO:0007669"/>
    <property type="project" value="InterPro"/>
</dbReference>
<keyword evidence="16" id="KW-1185">Reference proteome</keyword>
<dbReference type="Pfam" id="PF02811">
    <property type="entry name" value="PHP"/>
    <property type="match status" value="1"/>
</dbReference>
<dbReference type="InterPro" id="IPR004805">
    <property type="entry name" value="DnaE2/DnaE/PolC"/>
</dbReference>
<protein>
    <recommendedName>
        <fullName evidence="4">DNA polymerase III subunit alpha</fullName>
        <ecNumber evidence="3">2.7.7.7</ecNumber>
    </recommendedName>
</protein>
<keyword evidence="6" id="KW-0548">Nucleotidyltransferase</keyword>
<keyword evidence="5" id="KW-0808">Transferase</keyword>
<evidence type="ECO:0000256" key="2">
    <source>
        <dbReference type="ARBA" id="ARBA00009496"/>
    </source>
</evidence>
<evidence type="ECO:0000256" key="6">
    <source>
        <dbReference type="ARBA" id="ARBA00022695"/>
    </source>
</evidence>
<evidence type="ECO:0000256" key="3">
    <source>
        <dbReference type="ARBA" id="ARBA00012417"/>
    </source>
</evidence>
<evidence type="ECO:0000259" key="12">
    <source>
        <dbReference type="SMART" id="SM00481"/>
    </source>
</evidence>
<dbReference type="EMBL" id="FJNB01000001">
    <property type="protein sequence ID" value="CZQ82437.1"/>
    <property type="molecule type" value="Genomic_DNA"/>
</dbReference>
<evidence type="ECO:0000313" key="15">
    <source>
        <dbReference type="Proteomes" id="UP000076878"/>
    </source>
</evidence>
<dbReference type="Gene3D" id="3.20.20.140">
    <property type="entry name" value="Metal-dependent hydrolases"/>
    <property type="match status" value="1"/>
</dbReference>
<dbReference type="STRING" id="640938.TR210_219"/>
<dbReference type="NCBIfam" id="NF004226">
    <property type="entry name" value="PRK05673.1"/>
    <property type="match status" value="1"/>
</dbReference>
<dbReference type="GO" id="GO:0003676">
    <property type="term" value="F:nucleic acid binding"/>
    <property type="evidence" value="ECO:0007669"/>
    <property type="project" value="InterPro"/>
</dbReference>
<evidence type="ECO:0000313" key="14">
    <source>
        <dbReference type="EMBL" id="SEI50279.1"/>
    </source>
</evidence>
<dbReference type="InterPro" id="IPR003141">
    <property type="entry name" value="Pol/His_phosphatase_N"/>
</dbReference>
<dbReference type="CDD" id="cd04485">
    <property type="entry name" value="DnaE_OBF"/>
    <property type="match status" value="1"/>
</dbReference>
<dbReference type="InterPro" id="IPR029460">
    <property type="entry name" value="DNAPol_HHH"/>
</dbReference>
<evidence type="ECO:0000256" key="8">
    <source>
        <dbReference type="ARBA" id="ARBA00022932"/>
    </source>
</evidence>
<dbReference type="Pfam" id="PF17657">
    <property type="entry name" value="DNA_pol3_finger"/>
    <property type="match status" value="1"/>
</dbReference>
<feature type="domain" description="Polymerase/histidinol phosphatase N-terminal" evidence="12">
    <location>
        <begin position="4"/>
        <end position="71"/>
    </location>
</feature>
<evidence type="ECO:0000256" key="5">
    <source>
        <dbReference type="ARBA" id="ARBA00022679"/>
    </source>
</evidence>
<dbReference type="EMBL" id="FNYT01000001">
    <property type="protein sequence ID" value="SEI50279.1"/>
    <property type="molecule type" value="Genomic_DNA"/>
</dbReference>
<evidence type="ECO:0000256" key="10">
    <source>
        <dbReference type="ARBA" id="ARBA00026073"/>
    </source>
</evidence>
<evidence type="ECO:0000256" key="9">
    <source>
        <dbReference type="ARBA" id="ARBA00025611"/>
    </source>
</evidence>
<evidence type="ECO:0000256" key="11">
    <source>
        <dbReference type="ARBA" id="ARBA00049244"/>
    </source>
</evidence>
<dbReference type="Pfam" id="PF01336">
    <property type="entry name" value="tRNA_anti-codon"/>
    <property type="match status" value="1"/>
</dbReference>
<organism evidence="13 15">
    <name type="scientific">Trichococcus ilyis</name>
    <dbReference type="NCBI Taxonomy" id="640938"/>
    <lineage>
        <taxon>Bacteria</taxon>
        <taxon>Bacillati</taxon>
        <taxon>Bacillota</taxon>
        <taxon>Bacilli</taxon>
        <taxon>Lactobacillales</taxon>
        <taxon>Carnobacteriaceae</taxon>
        <taxon>Trichococcus</taxon>
    </lineage>
</organism>
<dbReference type="Proteomes" id="UP000199280">
    <property type="component" value="Unassembled WGS sequence"/>
</dbReference>
<dbReference type="GO" id="GO:0003887">
    <property type="term" value="F:DNA-directed DNA polymerase activity"/>
    <property type="evidence" value="ECO:0007669"/>
    <property type="project" value="UniProtKB-KW"/>
</dbReference>
<dbReference type="InterPro" id="IPR004013">
    <property type="entry name" value="PHP_dom"/>
</dbReference>
<accession>A0A143Y8E9</accession>
<evidence type="ECO:0000256" key="4">
    <source>
        <dbReference type="ARBA" id="ARBA00019114"/>
    </source>
</evidence>
<dbReference type="InterPro" id="IPR004365">
    <property type="entry name" value="NA-bd_OB_tRNA"/>
</dbReference>
<dbReference type="Gene3D" id="1.10.10.1600">
    <property type="entry name" value="Bacterial DNA polymerase III alpha subunit, thumb domain"/>
    <property type="match status" value="1"/>
</dbReference>
<dbReference type="OrthoDB" id="9803237at2"/>
<dbReference type="EC" id="2.7.7.7" evidence="3"/>
<proteinExistence type="inferred from homology"/>
<evidence type="ECO:0000313" key="16">
    <source>
        <dbReference type="Proteomes" id="UP000199280"/>
    </source>
</evidence>
<reference evidence="13 15" key="1">
    <citation type="submission" date="2016-02" db="EMBL/GenBank/DDBJ databases">
        <authorList>
            <person name="Wen L."/>
            <person name="He K."/>
            <person name="Yang H."/>
        </authorList>
    </citation>
    <scope>NUCLEOTIDE SEQUENCE [LARGE SCALE GENOMIC DNA]</scope>
    <source>
        <strain evidence="13">Trichococcus_R210</strain>
    </source>
</reference>
<comment type="catalytic activity">
    <reaction evidence="11">
        <text>DNA(n) + a 2'-deoxyribonucleoside 5'-triphosphate = DNA(n+1) + diphosphate</text>
        <dbReference type="Rhea" id="RHEA:22508"/>
        <dbReference type="Rhea" id="RHEA-COMP:17339"/>
        <dbReference type="Rhea" id="RHEA-COMP:17340"/>
        <dbReference type="ChEBI" id="CHEBI:33019"/>
        <dbReference type="ChEBI" id="CHEBI:61560"/>
        <dbReference type="ChEBI" id="CHEBI:173112"/>
        <dbReference type="EC" id="2.7.7.7"/>
    </reaction>
</comment>
<reference evidence="14 16" key="2">
    <citation type="submission" date="2016-10" db="EMBL/GenBank/DDBJ databases">
        <authorList>
            <person name="Varghese N."/>
            <person name="Submissions S."/>
        </authorList>
    </citation>
    <scope>NUCLEOTIDE SEQUENCE [LARGE SCALE GENOMIC DNA]</scope>
    <source>
        <strain evidence="14 16">DSM 22150</strain>
    </source>
</reference>
<dbReference type="Proteomes" id="UP000076878">
    <property type="component" value="Unassembled WGS sequence"/>
</dbReference>
<keyword evidence="8" id="KW-0239">DNA-directed DNA polymerase</keyword>
<dbReference type="AlphaFoldDB" id="A0A143Y8E9"/>
<name>A0A143Y8E9_9LACT</name>
<dbReference type="SUPFAM" id="SSF89550">
    <property type="entry name" value="PHP domain-like"/>
    <property type="match status" value="1"/>
</dbReference>
<comment type="subcellular location">
    <subcellularLocation>
        <location evidence="1">Cytoplasm</location>
    </subcellularLocation>
</comment>
<dbReference type="Gene3D" id="1.10.150.870">
    <property type="match status" value="1"/>
</dbReference>
<comment type="similarity">
    <text evidence="2">Belongs to the DNA polymerase type-C family. DnaE subfamily.</text>
</comment>
<dbReference type="PANTHER" id="PTHR32294:SF0">
    <property type="entry name" value="DNA POLYMERASE III SUBUNIT ALPHA"/>
    <property type="match status" value="1"/>
</dbReference>
<dbReference type="NCBIfam" id="TIGR00594">
    <property type="entry name" value="polc"/>
    <property type="match status" value="1"/>
</dbReference>
<dbReference type="RefSeq" id="WP_068620686.1">
    <property type="nucleotide sequence ID" value="NZ_FJNB01000001.1"/>
</dbReference>
<dbReference type="Pfam" id="PF14579">
    <property type="entry name" value="HHH_6"/>
    <property type="match status" value="1"/>
</dbReference>
<dbReference type="GO" id="GO:0005737">
    <property type="term" value="C:cytoplasm"/>
    <property type="evidence" value="ECO:0007669"/>
    <property type="project" value="UniProtKB-SubCell"/>
</dbReference>
<dbReference type="InterPro" id="IPR041931">
    <property type="entry name" value="DNA_pol3_alpha_thumb_dom"/>
</dbReference>
<dbReference type="SMART" id="SM00481">
    <property type="entry name" value="POLIIIAc"/>
    <property type="match status" value="1"/>
</dbReference>
<evidence type="ECO:0000313" key="13">
    <source>
        <dbReference type="EMBL" id="CZQ82437.1"/>
    </source>
</evidence>
<evidence type="ECO:0000256" key="7">
    <source>
        <dbReference type="ARBA" id="ARBA00022705"/>
    </source>
</evidence>